<evidence type="ECO:0000259" key="9">
    <source>
        <dbReference type="SMART" id="SM00236"/>
    </source>
</evidence>
<dbReference type="Gene3D" id="2.70.50.70">
    <property type="match status" value="1"/>
</dbReference>
<dbReference type="SMART" id="SM00236">
    <property type="entry name" value="fCBD"/>
    <property type="match status" value="1"/>
</dbReference>
<dbReference type="GO" id="GO:0046872">
    <property type="term" value="F:metal ion binding"/>
    <property type="evidence" value="ECO:0007669"/>
    <property type="project" value="UniProtKB-KW"/>
</dbReference>
<dbReference type="InterPro" id="IPR049892">
    <property type="entry name" value="AA9"/>
</dbReference>
<dbReference type="STRING" id="230819.A0A5C3KYA8"/>
<comment type="function">
    <text evidence="7">Lytic polysaccharide monooxygenase (LMPO) that depolymerizes crystalline and amorphous polysaccharides via the oxidation of scissile alpha- or beta-(1-4)-glycosidic bonds, yielding C1 and/or C4 oxidation products. Catalysis by LPMOs requires the reduction of the active-site copper from Cu(II) to Cu(I) by a reducing agent and H(2)O(2) or O(2) as a cosubstrate.</text>
</comment>
<evidence type="ECO:0000256" key="7">
    <source>
        <dbReference type="RuleBase" id="RU368122"/>
    </source>
</evidence>
<organism evidence="10 11">
    <name type="scientific">Coprinopsis marcescibilis</name>
    <name type="common">Agaric fungus</name>
    <name type="synonym">Psathyrella marcescibilis</name>
    <dbReference type="NCBI Taxonomy" id="230819"/>
    <lineage>
        <taxon>Eukaryota</taxon>
        <taxon>Fungi</taxon>
        <taxon>Dikarya</taxon>
        <taxon>Basidiomycota</taxon>
        <taxon>Agaricomycotina</taxon>
        <taxon>Agaricomycetes</taxon>
        <taxon>Agaricomycetidae</taxon>
        <taxon>Agaricales</taxon>
        <taxon>Agaricineae</taxon>
        <taxon>Psathyrellaceae</taxon>
        <taxon>Coprinopsis</taxon>
    </lineage>
</organism>
<keyword evidence="7" id="KW-0136">Cellulose degradation</keyword>
<dbReference type="EMBL" id="ML210194">
    <property type="protein sequence ID" value="TFK24833.1"/>
    <property type="molecule type" value="Genomic_DNA"/>
</dbReference>
<evidence type="ECO:0000256" key="5">
    <source>
        <dbReference type="ARBA" id="ARBA00023033"/>
    </source>
</evidence>
<dbReference type="InterPro" id="IPR000254">
    <property type="entry name" value="CBD"/>
</dbReference>
<sequence length="304" mass="32994">MKIALTLASFSALLSTGTAHSIFQELHVNGVTQGHAVGIRVPKNNYPVEDVNSKDIICHGKWGFRLPISDKIVKVPAGANVTAEWHSYLPGDQYTLLDPIALNHKGPIVAYLAKVSDAAQSNVEGLKWFKIYEDGLDRNKVWATEKFIQAKGMVGFRLPKCIEPGQYLLRVEIIALHLAHRNAGSQHFLSCAQLEITGGGSVKPAALANFPGAYNNADRSLKLWVPSEVGAYPLPNDFVYHIPGPPVLDCDNLSTNTPWTPTVIPASDVIQKGGQCGGRLYGGPTKCETPSKCVKRDDELSLCV</sequence>
<dbReference type="GO" id="GO:0008810">
    <property type="term" value="F:cellulase activity"/>
    <property type="evidence" value="ECO:0007669"/>
    <property type="project" value="UniProtKB-UniRule"/>
</dbReference>
<dbReference type="Pfam" id="PF00734">
    <property type="entry name" value="CBM_1"/>
    <property type="match status" value="1"/>
</dbReference>
<dbReference type="InterPro" id="IPR005103">
    <property type="entry name" value="AA9_LPMO"/>
</dbReference>
<proteinExistence type="predicted"/>
<dbReference type="AlphaFoldDB" id="A0A5C3KYA8"/>
<evidence type="ECO:0000256" key="6">
    <source>
        <dbReference type="ARBA" id="ARBA00023157"/>
    </source>
</evidence>
<keyword evidence="7" id="KW-0624">Polysaccharide degradation</keyword>
<dbReference type="EC" id="1.14.99.56" evidence="7"/>
<dbReference type="SUPFAM" id="SSF57180">
    <property type="entry name" value="Cellulose-binding domain"/>
    <property type="match status" value="1"/>
</dbReference>
<protein>
    <recommendedName>
        <fullName evidence="7">AA9 family lytic polysaccharide monooxygenase</fullName>
        <ecNumber evidence="7">1.14.99.56</ecNumber>
    </recommendedName>
    <alternativeName>
        <fullName evidence="7">Endo-beta-1,4-glucanase</fullName>
    </alternativeName>
    <alternativeName>
        <fullName evidence="7">Glycosyl hydrolase 61 family protein</fullName>
    </alternativeName>
</protein>
<keyword evidence="11" id="KW-1185">Reference proteome</keyword>
<keyword evidence="7" id="KW-0964">Secreted</keyword>
<evidence type="ECO:0000256" key="2">
    <source>
        <dbReference type="ARBA" id="ARBA00022729"/>
    </source>
</evidence>
<dbReference type="InterPro" id="IPR035971">
    <property type="entry name" value="CBD_sf"/>
</dbReference>
<comment type="subcellular location">
    <subcellularLocation>
        <location evidence="7">Secreted</location>
    </subcellularLocation>
</comment>
<feature type="domain" description="CBM1" evidence="9">
    <location>
        <begin position="271"/>
        <end position="304"/>
    </location>
</feature>
<dbReference type="OrthoDB" id="2525337at2759"/>
<comment type="catalytic activity">
    <reaction evidence="7">
        <text>[(1-&gt;4)-beta-D-glucosyl]n+m + reduced acceptor + O2 = 4-dehydro-beta-D-glucosyl-[(1-&gt;4)-beta-D-glucosyl]n-1 + [(1-&gt;4)-beta-D-glucosyl]m + acceptor + H2O.</text>
        <dbReference type="EC" id="1.14.99.56"/>
    </reaction>
</comment>
<dbReference type="GO" id="GO:0030248">
    <property type="term" value="F:cellulose binding"/>
    <property type="evidence" value="ECO:0007669"/>
    <property type="project" value="UniProtKB-UniRule"/>
</dbReference>
<comment type="domain">
    <text evidence="7">Has a modular structure: an endo-beta-1,4-glucanase catalytic module at the N-terminus, a linker rich in serines and threonines, and a C-terminal carbohydrate-binding module (CBM).</text>
</comment>
<reference evidence="10 11" key="1">
    <citation type="journal article" date="2019" name="Nat. Ecol. Evol.">
        <title>Megaphylogeny resolves global patterns of mushroom evolution.</title>
        <authorList>
            <person name="Varga T."/>
            <person name="Krizsan K."/>
            <person name="Foldi C."/>
            <person name="Dima B."/>
            <person name="Sanchez-Garcia M."/>
            <person name="Sanchez-Ramirez S."/>
            <person name="Szollosi G.J."/>
            <person name="Szarkandi J.G."/>
            <person name="Papp V."/>
            <person name="Albert L."/>
            <person name="Andreopoulos W."/>
            <person name="Angelini C."/>
            <person name="Antonin V."/>
            <person name="Barry K.W."/>
            <person name="Bougher N.L."/>
            <person name="Buchanan P."/>
            <person name="Buyck B."/>
            <person name="Bense V."/>
            <person name="Catcheside P."/>
            <person name="Chovatia M."/>
            <person name="Cooper J."/>
            <person name="Damon W."/>
            <person name="Desjardin D."/>
            <person name="Finy P."/>
            <person name="Geml J."/>
            <person name="Haridas S."/>
            <person name="Hughes K."/>
            <person name="Justo A."/>
            <person name="Karasinski D."/>
            <person name="Kautmanova I."/>
            <person name="Kiss B."/>
            <person name="Kocsube S."/>
            <person name="Kotiranta H."/>
            <person name="LaButti K.M."/>
            <person name="Lechner B.E."/>
            <person name="Liimatainen K."/>
            <person name="Lipzen A."/>
            <person name="Lukacs Z."/>
            <person name="Mihaltcheva S."/>
            <person name="Morgado L.N."/>
            <person name="Niskanen T."/>
            <person name="Noordeloos M.E."/>
            <person name="Ohm R.A."/>
            <person name="Ortiz-Santana B."/>
            <person name="Ovrebo C."/>
            <person name="Racz N."/>
            <person name="Riley R."/>
            <person name="Savchenko A."/>
            <person name="Shiryaev A."/>
            <person name="Soop K."/>
            <person name="Spirin V."/>
            <person name="Szebenyi C."/>
            <person name="Tomsovsky M."/>
            <person name="Tulloss R.E."/>
            <person name="Uehling J."/>
            <person name="Grigoriev I.V."/>
            <person name="Vagvolgyi C."/>
            <person name="Papp T."/>
            <person name="Martin F.M."/>
            <person name="Miettinen O."/>
            <person name="Hibbett D.S."/>
            <person name="Nagy L.G."/>
        </authorList>
    </citation>
    <scope>NUCLEOTIDE SEQUENCE [LARGE SCALE GENOMIC DNA]</scope>
    <source>
        <strain evidence="10 11">CBS 121175</strain>
    </source>
</reference>
<dbReference type="PANTHER" id="PTHR33353:SF13">
    <property type="entry name" value="ENDOGLUCANASE II"/>
    <property type="match status" value="1"/>
</dbReference>
<dbReference type="GO" id="GO:0005576">
    <property type="term" value="C:extracellular region"/>
    <property type="evidence" value="ECO:0007669"/>
    <property type="project" value="UniProtKB-SubCell"/>
</dbReference>
<keyword evidence="4" id="KW-0186">Copper</keyword>
<dbReference type="Proteomes" id="UP000307440">
    <property type="component" value="Unassembled WGS sequence"/>
</dbReference>
<evidence type="ECO:0000256" key="8">
    <source>
        <dbReference type="SAM" id="SignalP"/>
    </source>
</evidence>
<feature type="chain" id="PRO_5022744580" description="AA9 family lytic polysaccharide monooxygenase" evidence="8">
    <location>
        <begin position="20"/>
        <end position="304"/>
    </location>
</feature>
<dbReference type="CDD" id="cd21175">
    <property type="entry name" value="LPMO_AA9"/>
    <property type="match status" value="1"/>
</dbReference>
<dbReference type="GO" id="GO:0004497">
    <property type="term" value="F:monooxygenase activity"/>
    <property type="evidence" value="ECO:0007669"/>
    <property type="project" value="UniProtKB-KW"/>
</dbReference>
<keyword evidence="3" id="KW-0560">Oxidoreductase</keyword>
<evidence type="ECO:0000313" key="10">
    <source>
        <dbReference type="EMBL" id="TFK24833.1"/>
    </source>
</evidence>
<keyword evidence="5" id="KW-0503">Monooxygenase</keyword>
<evidence type="ECO:0000313" key="11">
    <source>
        <dbReference type="Proteomes" id="UP000307440"/>
    </source>
</evidence>
<keyword evidence="1" id="KW-0479">Metal-binding</keyword>
<gene>
    <name evidence="10" type="ORF">FA15DRAFT_390855</name>
</gene>
<dbReference type="GO" id="GO:0030245">
    <property type="term" value="P:cellulose catabolic process"/>
    <property type="evidence" value="ECO:0007669"/>
    <property type="project" value="UniProtKB-UniRule"/>
</dbReference>
<feature type="signal peptide" evidence="8">
    <location>
        <begin position="1"/>
        <end position="19"/>
    </location>
</feature>
<dbReference type="Pfam" id="PF03443">
    <property type="entry name" value="AA9"/>
    <property type="match status" value="1"/>
</dbReference>
<keyword evidence="6 7" id="KW-1015">Disulfide bond</keyword>
<keyword evidence="7" id="KW-0119">Carbohydrate metabolism</keyword>
<accession>A0A5C3KYA8</accession>
<name>A0A5C3KYA8_COPMA</name>
<evidence type="ECO:0000256" key="4">
    <source>
        <dbReference type="ARBA" id="ARBA00023008"/>
    </source>
</evidence>
<evidence type="ECO:0000256" key="1">
    <source>
        <dbReference type="ARBA" id="ARBA00022723"/>
    </source>
</evidence>
<evidence type="ECO:0000256" key="3">
    <source>
        <dbReference type="ARBA" id="ARBA00023002"/>
    </source>
</evidence>
<keyword evidence="2 8" id="KW-0732">Signal</keyword>
<dbReference type="PANTHER" id="PTHR33353">
    <property type="entry name" value="PUTATIVE (AFU_ORTHOLOGUE AFUA_1G12560)-RELATED"/>
    <property type="match status" value="1"/>
</dbReference>